<sequence length="341" mass="39504">MPKIVKSNITGASKRWRRRLQKRQQRQRANKTIEETEEVEEEDDEQGEKGEEGKMEEEEEDDDDELFIPIQRKAIKFGPIQNGIRSISFKDENITIFGNTKVVKLQKWSKFSSIKLKPIPNKTVFFLDDLDEHIFVREGYCGSFEDIFQLLTYQATPNVIVDAYMHRLINADDGYVPITGYTHFQDHHLKCHPKFKLPASIIKKDRIVCPMNTRARGIGHTYLCIIYPTRYQVDVFDSSPEFTSKEVKAAHIDVILNQLHKGDKVPEYLIREMDTPVQTDDYSCAIIMMYVFNNIKSTIQAQNKIIRRPTQANLDGIRQEIAALLLTTTPAGRQLMNYLVC</sequence>
<organism evidence="2 3">
    <name type="scientific">Orchesella dallaii</name>
    <dbReference type="NCBI Taxonomy" id="48710"/>
    <lineage>
        <taxon>Eukaryota</taxon>
        <taxon>Metazoa</taxon>
        <taxon>Ecdysozoa</taxon>
        <taxon>Arthropoda</taxon>
        <taxon>Hexapoda</taxon>
        <taxon>Collembola</taxon>
        <taxon>Entomobryomorpha</taxon>
        <taxon>Entomobryoidea</taxon>
        <taxon>Orchesellidae</taxon>
        <taxon>Orchesellinae</taxon>
        <taxon>Orchesella</taxon>
    </lineage>
</organism>
<name>A0ABP1PSP6_9HEXA</name>
<dbReference type="EMBL" id="CAXLJM020000010">
    <property type="protein sequence ID" value="CAL8076058.1"/>
    <property type="molecule type" value="Genomic_DNA"/>
</dbReference>
<dbReference type="InterPro" id="IPR038765">
    <property type="entry name" value="Papain-like_cys_pep_sf"/>
</dbReference>
<gene>
    <name evidence="2" type="ORF">ODALV1_LOCUS3348</name>
</gene>
<feature type="compositionally biased region" description="Acidic residues" evidence="1">
    <location>
        <begin position="54"/>
        <end position="63"/>
    </location>
</feature>
<proteinExistence type="predicted"/>
<evidence type="ECO:0000256" key="1">
    <source>
        <dbReference type="SAM" id="MobiDB-lite"/>
    </source>
</evidence>
<reference evidence="2 3" key="1">
    <citation type="submission" date="2024-08" db="EMBL/GenBank/DDBJ databases">
        <authorList>
            <person name="Cucini C."/>
            <person name="Frati F."/>
        </authorList>
    </citation>
    <scope>NUCLEOTIDE SEQUENCE [LARGE SCALE GENOMIC DNA]</scope>
</reference>
<evidence type="ECO:0000313" key="2">
    <source>
        <dbReference type="EMBL" id="CAL8076058.1"/>
    </source>
</evidence>
<keyword evidence="3" id="KW-1185">Reference proteome</keyword>
<dbReference type="Gene3D" id="3.40.395.10">
    <property type="entry name" value="Adenoviral Proteinase, Chain A"/>
    <property type="match status" value="1"/>
</dbReference>
<evidence type="ECO:0000313" key="3">
    <source>
        <dbReference type="Proteomes" id="UP001642540"/>
    </source>
</evidence>
<evidence type="ECO:0008006" key="4">
    <source>
        <dbReference type="Google" id="ProtNLM"/>
    </source>
</evidence>
<feature type="compositionally biased region" description="Acidic residues" evidence="1">
    <location>
        <begin position="35"/>
        <end position="46"/>
    </location>
</feature>
<accession>A0ABP1PSP6</accession>
<comment type="caution">
    <text evidence="2">The sequence shown here is derived from an EMBL/GenBank/DDBJ whole genome shotgun (WGS) entry which is preliminary data.</text>
</comment>
<dbReference type="SUPFAM" id="SSF54001">
    <property type="entry name" value="Cysteine proteinases"/>
    <property type="match status" value="1"/>
</dbReference>
<dbReference type="Proteomes" id="UP001642540">
    <property type="component" value="Unassembled WGS sequence"/>
</dbReference>
<feature type="compositionally biased region" description="Basic residues" evidence="1">
    <location>
        <begin position="14"/>
        <end position="29"/>
    </location>
</feature>
<feature type="region of interest" description="Disordered" evidence="1">
    <location>
        <begin position="1"/>
        <end position="63"/>
    </location>
</feature>
<protein>
    <recommendedName>
        <fullName evidence="4">Ubiquitin-like protease family profile domain-containing protein</fullName>
    </recommendedName>
</protein>